<dbReference type="Proteomes" id="UP000694300">
    <property type="component" value="Unassembled WGS sequence"/>
</dbReference>
<name>A0ABS6UE02_9PSEU</name>
<evidence type="ECO:0000313" key="2">
    <source>
        <dbReference type="Proteomes" id="UP000694300"/>
    </source>
</evidence>
<keyword evidence="2" id="KW-1185">Reference proteome</keyword>
<evidence type="ECO:0008006" key="3">
    <source>
        <dbReference type="Google" id="ProtNLM"/>
    </source>
</evidence>
<organism evidence="1 2">
    <name type="scientific">Pseudonocardia oceani</name>
    <dbReference type="NCBI Taxonomy" id="2792013"/>
    <lineage>
        <taxon>Bacteria</taxon>
        <taxon>Bacillati</taxon>
        <taxon>Actinomycetota</taxon>
        <taxon>Actinomycetes</taxon>
        <taxon>Pseudonocardiales</taxon>
        <taxon>Pseudonocardiaceae</taxon>
        <taxon>Pseudonocardia</taxon>
    </lineage>
</organism>
<evidence type="ECO:0000313" key="1">
    <source>
        <dbReference type="EMBL" id="MBW0130480.1"/>
    </source>
</evidence>
<dbReference type="EMBL" id="JADQDF010000001">
    <property type="protein sequence ID" value="MBW0130480.1"/>
    <property type="molecule type" value="Genomic_DNA"/>
</dbReference>
<proteinExistence type="predicted"/>
<dbReference type="RefSeq" id="WP_218594293.1">
    <property type="nucleotide sequence ID" value="NZ_JADQDE010000117.1"/>
</dbReference>
<accession>A0ABS6UE02</accession>
<gene>
    <name evidence="1" type="ORF">I4I82_22765</name>
</gene>
<sequence>MEHRDPGPDSVDHRVTALRGILNAWDPIGIIEDGEPADEYDCLIAPVLDLVAHGAGPREVETFLRTELADHFGLDPERHAAGVEAVAHDAVDLRTRDGG</sequence>
<protein>
    <recommendedName>
        <fullName evidence="3">DUF1871 family protein</fullName>
    </recommendedName>
</protein>
<reference evidence="1 2" key="1">
    <citation type="submission" date="2020-11" db="EMBL/GenBank/DDBJ databases">
        <title>Pseudonocardia abyssalis sp. nov. and Pseudonocardia oceani sp. nov., description and phylogenomic analysis of two novel actinomycetes isolated from the deep Southern Ocean.</title>
        <authorList>
            <person name="Parra J."/>
        </authorList>
    </citation>
    <scope>NUCLEOTIDE SEQUENCE [LARGE SCALE GENOMIC DNA]</scope>
    <source>
        <strain evidence="2">KRD185</strain>
    </source>
</reference>
<comment type="caution">
    <text evidence="1">The sequence shown here is derived from an EMBL/GenBank/DDBJ whole genome shotgun (WGS) entry which is preliminary data.</text>
</comment>